<dbReference type="InterPro" id="IPR023210">
    <property type="entry name" value="NADP_OxRdtase_dom"/>
</dbReference>
<dbReference type="PROSITE" id="PS00062">
    <property type="entry name" value="ALDOKETO_REDUCTASE_2"/>
    <property type="match status" value="1"/>
</dbReference>
<dbReference type="Gene3D" id="3.20.20.100">
    <property type="entry name" value="NADP-dependent oxidoreductase domain"/>
    <property type="match status" value="1"/>
</dbReference>
<evidence type="ECO:0000313" key="3">
    <source>
        <dbReference type="Proteomes" id="UP001556367"/>
    </source>
</evidence>
<dbReference type="InterPro" id="IPR036812">
    <property type="entry name" value="NAD(P)_OxRdtase_dom_sf"/>
</dbReference>
<keyword evidence="3" id="KW-1185">Reference proteome</keyword>
<organism evidence="2 3">
    <name type="scientific">Hohenbuehelia grisea</name>
    <dbReference type="NCBI Taxonomy" id="104357"/>
    <lineage>
        <taxon>Eukaryota</taxon>
        <taxon>Fungi</taxon>
        <taxon>Dikarya</taxon>
        <taxon>Basidiomycota</taxon>
        <taxon>Agaricomycotina</taxon>
        <taxon>Agaricomycetes</taxon>
        <taxon>Agaricomycetidae</taxon>
        <taxon>Agaricales</taxon>
        <taxon>Pleurotineae</taxon>
        <taxon>Pleurotaceae</taxon>
        <taxon>Hohenbuehelia</taxon>
    </lineage>
</organism>
<dbReference type="Proteomes" id="UP001556367">
    <property type="component" value="Unassembled WGS sequence"/>
</dbReference>
<protein>
    <recommendedName>
        <fullName evidence="1">NADP-dependent oxidoreductase domain-containing protein</fullName>
    </recommendedName>
</protein>
<dbReference type="Pfam" id="PF00248">
    <property type="entry name" value="Aldo_ket_red"/>
    <property type="match status" value="1"/>
</dbReference>
<sequence length="319" mass="35378">MGYVLWVEGIVTLTYPHVLLNFRCWMGEVGGGDRVFQMCTKALKHGYRHFDTASGYGNEKEVGEAIKASGIPRDEIYVTTKLPNTAHHKVQEAFEESLANLDCGYVDLYLMHWPQASIEDSSGNVKVLGPEEHPTIVDTWKAMEKLLETGKVKTIGVSNFSIKTLTQLLPHCTVIPATNQVELQPCLPQDDLKVFCESKGILLTAYSPLGRSSTLLQDPIVTSISDALNITPAQVVLSWGVQRGTIVVPKSEDNERMKANLELVELGDEHMTPLSKLHLQPGQHKSLLKYHNTDPGRIFGWTYEDMGWNMLPGGIVPPA</sequence>
<feature type="domain" description="NADP-dependent oxidoreductase" evidence="1">
    <location>
        <begin position="35"/>
        <end position="272"/>
    </location>
</feature>
<comment type="caution">
    <text evidence="2">The sequence shown here is derived from an EMBL/GenBank/DDBJ whole genome shotgun (WGS) entry which is preliminary data.</text>
</comment>
<dbReference type="InterPro" id="IPR018170">
    <property type="entry name" value="Aldo/ket_reductase_CS"/>
</dbReference>
<dbReference type="CDD" id="cd19071">
    <property type="entry name" value="AKR_AKR1-5-like"/>
    <property type="match status" value="1"/>
</dbReference>
<name>A0ABR3JJQ7_9AGAR</name>
<dbReference type="PRINTS" id="PR00069">
    <property type="entry name" value="ALDKETRDTASE"/>
</dbReference>
<dbReference type="SUPFAM" id="SSF51430">
    <property type="entry name" value="NAD(P)-linked oxidoreductase"/>
    <property type="match status" value="1"/>
</dbReference>
<proteinExistence type="predicted"/>
<evidence type="ECO:0000259" key="1">
    <source>
        <dbReference type="Pfam" id="PF00248"/>
    </source>
</evidence>
<dbReference type="InterPro" id="IPR020471">
    <property type="entry name" value="AKR"/>
</dbReference>
<dbReference type="EMBL" id="JASNQZ010000006">
    <property type="protein sequence ID" value="KAL0956000.1"/>
    <property type="molecule type" value="Genomic_DNA"/>
</dbReference>
<evidence type="ECO:0000313" key="2">
    <source>
        <dbReference type="EMBL" id="KAL0956000.1"/>
    </source>
</evidence>
<dbReference type="PROSITE" id="PS00798">
    <property type="entry name" value="ALDOKETO_REDUCTASE_1"/>
    <property type="match status" value="1"/>
</dbReference>
<dbReference type="PANTHER" id="PTHR11732">
    <property type="entry name" value="ALDO/KETO REDUCTASE"/>
    <property type="match status" value="1"/>
</dbReference>
<reference evidence="3" key="1">
    <citation type="submission" date="2024-06" db="EMBL/GenBank/DDBJ databases">
        <title>Multi-omics analyses provide insights into the biosynthesis of the anticancer antibiotic pleurotin in Hohenbuehelia grisea.</title>
        <authorList>
            <person name="Weaver J.A."/>
            <person name="Alberti F."/>
        </authorList>
    </citation>
    <scope>NUCLEOTIDE SEQUENCE [LARGE SCALE GENOMIC DNA]</scope>
    <source>
        <strain evidence="3">T-177</strain>
    </source>
</reference>
<accession>A0ABR3JJQ7</accession>
<gene>
    <name evidence="2" type="ORF">HGRIS_002176</name>
</gene>